<accession>A0A1F5LEC9</accession>
<dbReference type="RefSeq" id="XP_022487012.1">
    <property type="nucleotide sequence ID" value="XM_022633240.1"/>
</dbReference>
<evidence type="ECO:0000313" key="1">
    <source>
        <dbReference type="EMBL" id="OGE51568.1"/>
    </source>
</evidence>
<gene>
    <name evidence="1" type="ORF">PENARI_c013G06428</name>
</gene>
<keyword evidence="2" id="KW-1185">Reference proteome</keyword>
<evidence type="ECO:0000313" key="2">
    <source>
        <dbReference type="Proteomes" id="UP000177622"/>
    </source>
</evidence>
<dbReference type="EMBL" id="LXJU01000013">
    <property type="protein sequence ID" value="OGE51568.1"/>
    <property type="molecule type" value="Genomic_DNA"/>
</dbReference>
<dbReference type="Proteomes" id="UP000177622">
    <property type="component" value="Unassembled WGS sequence"/>
</dbReference>
<sequence>MAAWTDSKLLMALNPDDSRAGLPSLSPFRPHDMQLTATEVVLPDEESDLGC</sequence>
<dbReference type="AlphaFoldDB" id="A0A1F5LEC9"/>
<organism evidence="1 2">
    <name type="scientific">Penicillium arizonense</name>
    <dbReference type="NCBI Taxonomy" id="1835702"/>
    <lineage>
        <taxon>Eukaryota</taxon>
        <taxon>Fungi</taxon>
        <taxon>Dikarya</taxon>
        <taxon>Ascomycota</taxon>
        <taxon>Pezizomycotina</taxon>
        <taxon>Eurotiomycetes</taxon>
        <taxon>Eurotiomycetidae</taxon>
        <taxon>Eurotiales</taxon>
        <taxon>Aspergillaceae</taxon>
        <taxon>Penicillium</taxon>
    </lineage>
</organism>
<dbReference type="GeneID" id="34577974"/>
<protein>
    <submittedName>
        <fullName evidence="1">Uncharacterized protein</fullName>
    </submittedName>
</protein>
<name>A0A1F5LEC9_PENAI</name>
<reference evidence="1 2" key="1">
    <citation type="journal article" date="2016" name="Sci. Rep.">
        <title>Penicillium arizonense, a new, genome sequenced fungal species, reveals a high chemical diversity in secreted metabolites.</title>
        <authorList>
            <person name="Grijseels S."/>
            <person name="Nielsen J.C."/>
            <person name="Randelovic M."/>
            <person name="Nielsen J."/>
            <person name="Nielsen K.F."/>
            <person name="Workman M."/>
            <person name="Frisvad J.C."/>
        </authorList>
    </citation>
    <scope>NUCLEOTIDE SEQUENCE [LARGE SCALE GENOMIC DNA]</scope>
    <source>
        <strain evidence="1 2">CBS 141311</strain>
    </source>
</reference>
<comment type="caution">
    <text evidence="1">The sequence shown here is derived from an EMBL/GenBank/DDBJ whole genome shotgun (WGS) entry which is preliminary data.</text>
</comment>
<proteinExistence type="predicted"/>